<sequence length="137" mass="14457">MNDEPGSPNYSSPYTIRGRADKDSQVTLSDDDGNSWTVSADSDRDWSKDLDFKALYASDRTVKFTVESNGIIAPEVVATYDPTDPSSTAGSSAIGSSYISITWTASDATSGVAWTELWCKPPAGSWGDTGLSQGGAS</sequence>
<proteinExistence type="predicted"/>
<comment type="caution">
    <text evidence="2">The sequence shown here is derived from an EMBL/GenBank/DDBJ whole genome shotgun (WGS) entry which is preliminary data.</text>
</comment>
<reference evidence="2" key="1">
    <citation type="journal article" date="2014" name="Front. Microbiol.">
        <title>High frequency of phylogenetically diverse reductive dehalogenase-homologous genes in deep subseafloor sedimentary metagenomes.</title>
        <authorList>
            <person name="Kawai M."/>
            <person name="Futagami T."/>
            <person name="Toyoda A."/>
            <person name="Takaki Y."/>
            <person name="Nishi S."/>
            <person name="Hori S."/>
            <person name="Arai W."/>
            <person name="Tsubouchi T."/>
            <person name="Morono Y."/>
            <person name="Uchiyama I."/>
            <person name="Ito T."/>
            <person name="Fujiyama A."/>
            <person name="Inagaki F."/>
            <person name="Takami H."/>
        </authorList>
    </citation>
    <scope>NUCLEOTIDE SEQUENCE</scope>
    <source>
        <strain evidence="2">Expedition CK06-06</strain>
    </source>
</reference>
<evidence type="ECO:0000256" key="1">
    <source>
        <dbReference type="SAM" id="MobiDB-lite"/>
    </source>
</evidence>
<name>X1U0E9_9ZZZZ</name>
<dbReference type="EMBL" id="BARW01030902">
    <property type="protein sequence ID" value="GAJ10954.1"/>
    <property type="molecule type" value="Genomic_DNA"/>
</dbReference>
<evidence type="ECO:0000313" key="2">
    <source>
        <dbReference type="EMBL" id="GAJ10954.1"/>
    </source>
</evidence>
<protein>
    <recommendedName>
        <fullName evidence="3">Bacterial Ig-like domain-containing protein</fullName>
    </recommendedName>
</protein>
<feature type="non-terminal residue" evidence="2">
    <location>
        <position position="137"/>
    </location>
</feature>
<dbReference type="AlphaFoldDB" id="X1U0E9"/>
<feature type="region of interest" description="Disordered" evidence="1">
    <location>
        <begin position="1"/>
        <end position="43"/>
    </location>
</feature>
<accession>X1U0E9</accession>
<gene>
    <name evidence="2" type="ORF">S12H4_49290</name>
</gene>
<dbReference type="InterPro" id="IPR013783">
    <property type="entry name" value="Ig-like_fold"/>
</dbReference>
<organism evidence="2">
    <name type="scientific">marine sediment metagenome</name>
    <dbReference type="NCBI Taxonomy" id="412755"/>
    <lineage>
        <taxon>unclassified sequences</taxon>
        <taxon>metagenomes</taxon>
        <taxon>ecological metagenomes</taxon>
    </lineage>
</organism>
<dbReference type="Gene3D" id="2.60.40.10">
    <property type="entry name" value="Immunoglobulins"/>
    <property type="match status" value="1"/>
</dbReference>
<evidence type="ECO:0008006" key="3">
    <source>
        <dbReference type="Google" id="ProtNLM"/>
    </source>
</evidence>